<feature type="transmembrane region" description="Helical" evidence="8">
    <location>
        <begin position="139"/>
        <end position="158"/>
    </location>
</feature>
<evidence type="ECO:0000256" key="6">
    <source>
        <dbReference type="ARBA" id="ARBA00022989"/>
    </source>
</evidence>
<dbReference type="InterPro" id="IPR007227">
    <property type="entry name" value="Cell_shape_determining_MreD"/>
</dbReference>
<dbReference type="NCBIfam" id="TIGR03426">
    <property type="entry name" value="shape_MreD"/>
    <property type="match status" value="1"/>
</dbReference>
<keyword evidence="5" id="KW-0133">Cell shape</keyword>
<comment type="subcellular location">
    <subcellularLocation>
        <location evidence="1">Cell membrane</location>
        <topology evidence="1">Multi-pass membrane protein</topology>
    </subcellularLocation>
</comment>
<name>A0A1S2LD24_9BACI</name>
<dbReference type="GO" id="GO:0005886">
    <property type="term" value="C:plasma membrane"/>
    <property type="evidence" value="ECO:0007669"/>
    <property type="project" value="UniProtKB-SubCell"/>
</dbReference>
<feature type="transmembrane region" description="Helical" evidence="8">
    <location>
        <begin position="100"/>
        <end position="119"/>
    </location>
</feature>
<evidence type="ECO:0000256" key="4">
    <source>
        <dbReference type="ARBA" id="ARBA00022692"/>
    </source>
</evidence>
<organism evidence="9 10">
    <name type="scientific">Anaerobacillus arseniciselenatis</name>
    <dbReference type="NCBI Taxonomy" id="85682"/>
    <lineage>
        <taxon>Bacteria</taxon>
        <taxon>Bacillati</taxon>
        <taxon>Bacillota</taxon>
        <taxon>Bacilli</taxon>
        <taxon>Bacillales</taxon>
        <taxon>Bacillaceae</taxon>
        <taxon>Anaerobacillus</taxon>
    </lineage>
</organism>
<dbReference type="Pfam" id="PF04093">
    <property type="entry name" value="MreD"/>
    <property type="match status" value="1"/>
</dbReference>
<keyword evidence="4 8" id="KW-0812">Transmembrane</keyword>
<evidence type="ECO:0000313" key="9">
    <source>
        <dbReference type="EMBL" id="OIJ10266.1"/>
    </source>
</evidence>
<keyword evidence="10" id="KW-1185">Reference proteome</keyword>
<evidence type="ECO:0000256" key="2">
    <source>
        <dbReference type="ARBA" id="ARBA00007776"/>
    </source>
</evidence>
<dbReference type="Proteomes" id="UP000180098">
    <property type="component" value="Unassembled WGS sequence"/>
</dbReference>
<feature type="transmembrane region" description="Helical" evidence="8">
    <location>
        <begin position="69"/>
        <end position="93"/>
    </location>
</feature>
<evidence type="ECO:0000256" key="1">
    <source>
        <dbReference type="ARBA" id="ARBA00004651"/>
    </source>
</evidence>
<protein>
    <submittedName>
        <fullName evidence="9">Rod shape-determining protein MreD</fullName>
    </submittedName>
</protein>
<feature type="transmembrane region" description="Helical" evidence="8">
    <location>
        <begin position="6"/>
        <end position="24"/>
    </location>
</feature>
<dbReference type="GO" id="GO:0008360">
    <property type="term" value="P:regulation of cell shape"/>
    <property type="evidence" value="ECO:0007669"/>
    <property type="project" value="UniProtKB-KW"/>
</dbReference>
<evidence type="ECO:0000313" key="10">
    <source>
        <dbReference type="Proteomes" id="UP000180098"/>
    </source>
</evidence>
<keyword evidence="3" id="KW-1003">Cell membrane</keyword>
<evidence type="ECO:0000256" key="7">
    <source>
        <dbReference type="ARBA" id="ARBA00023136"/>
    </source>
</evidence>
<dbReference type="RefSeq" id="WP_071314030.1">
    <property type="nucleotide sequence ID" value="NZ_MLQQ01000040.1"/>
</dbReference>
<sequence length="186" mass="21829">MIRCLLPFFIFLLFIIEGTVFQVFSPDRFGSEAIIIPRFAFIFVIVITIFLGRTTGGIYAIVLGLFQDVIYTHVLGIYIFSMFFTAYLLGFTYKIFQKNLYLLIITAVFGTLVLDYLVYGIHFMVGITNLAHEQFLYERLLPSLVVNSVFMIIIAFPLRKFLLFLQKNDDVEEKINKRKKDFRWQR</sequence>
<dbReference type="AlphaFoldDB" id="A0A1S2LD24"/>
<proteinExistence type="inferred from homology"/>
<evidence type="ECO:0000256" key="8">
    <source>
        <dbReference type="SAM" id="Phobius"/>
    </source>
</evidence>
<reference evidence="9 10" key="1">
    <citation type="submission" date="2016-10" db="EMBL/GenBank/DDBJ databases">
        <title>Draft genome sequences of four alkaliphilic bacteria belonging to the Anaerobacillus genus.</title>
        <authorList>
            <person name="Bassil N.M."/>
            <person name="Lloyd J.R."/>
        </authorList>
    </citation>
    <scope>NUCLEOTIDE SEQUENCE [LARGE SCALE GENOMIC DNA]</scope>
    <source>
        <strain evidence="9 10">DSM 15340</strain>
    </source>
</reference>
<feature type="transmembrane region" description="Helical" evidence="8">
    <location>
        <begin position="36"/>
        <end position="63"/>
    </location>
</feature>
<comment type="similarity">
    <text evidence="2">Belongs to the MreD family.</text>
</comment>
<keyword evidence="6 8" id="KW-1133">Transmembrane helix</keyword>
<keyword evidence="7 8" id="KW-0472">Membrane</keyword>
<dbReference type="EMBL" id="MLQQ01000040">
    <property type="protein sequence ID" value="OIJ10266.1"/>
    <property type="molecule type" value="Genomic_DNA"/>
</dbReference>
<evidence type="ECO:0000256" key="3">
    <source>
        <dbReference type="ARBA" id="ARBA00022475"/>
    </source>
</evidence>
<evidence type="ECO:0000256" key="5">
    <source>
        <dbReference type="ARBA" id="ARBA00022960"/>
    </source>
</evidence>
<accession>A0A1S2LD24</accession>
<comment type="caution">
    <text evidence="9">The sequence shown here is derived from an EMBL/GenBank/DDBJ whole genome shotgun (WGS) entry which is preliminary data.</text>
</comment>
<gene>
    <name evidence="9" type="ORF">BKP35_14305</name>
</gene>